<protein>
    <submittedName>
        <fullName evidence="4">Glycoside hydrolase family 16 protein</fullName>
    </submittedName>
</protein>
<keyword evidence="5" id="KW-1185">Reference proteome</keyword>
<accession>A0ABU7IIQ7</accession>
<dbReference type="PANTHER" id="PTHR10963">
    <property type="entry name" value="GLYCOSYL HYDROLASE-RELATED"/>
    <property type="match status" value="1"/>
</dbReference>
<name>A0ABU7IIQ7_9FLAO</name>
<dbReference type="InterPro" id="IPR000757">
    <property type="entry name" value="Beta-glucanase-like"/>
</dbReference>
<evidence type="ECO:0000313" key="5">
    <source>
        <dbReference type="Proteomes" id="UP001343698"/>
    </source>
</evidence>
<dbReference type="RefSeq" id="WP_272637190.1">
    <property type="nucleotide sequence ID" value="NZ_JAZDDF010000004.1"/>
</dbReference>
<dbReference type="EMBL" id="JAZDDF010000004">
    <property type="protein sequence ID" value="MEE1972848.1"/>
    <property type="molecule type" value="Genomic_DNA"/>
</dbReference>
<dbReference type="PROSITE" id="PS51257">
    <property type="entry name" value="PROKAR_LIPOPROTEIN"/>
    <property type="match status" value="1"/>
</dbReference>
<evidence type="ECO:0000259" key="3">
    <source>
        <dbReference type="PROSITE" id="PS51762"/>
    </source>
</evidence>
<dbReference type="InterPro" id="IPR013320">
    <property type="entry name" value="ConA-like_dom_sf"/>
</dbReference>
<evidence type="ECO:0000256" key="2">
    <source>
        <dbReference type="SAM" id="SignalP"/>
    </source>
</evidence>
<dbReference type="Gene3D" id="2.60.120.200">
    <property type="match status" value="1"/>
</dbReference>
<dbReference type="PROSITE" id="PS51762">
    <property type="entry name" value="GH16_2"/>
    <property type="match status" value="1"/>
</dbReference>
<evidence type="ECO:0000313" key="4">
    <source>
        <dbReference type="EMBL" id="MEE1972848.1"/>
    </source>
</evidence>
<gene>
    <name evidence="4" type="ORF">V1H85_10365</name>
</gene>
<feature type="chain" id="PRO_5047535110" evidence="2">
    <location>
        <begin position="21"/>
        <end position="294"/>
    </location>
</feature>
<dbReference type="Proteomes" id="UP001343698">
    <property type="component" value="Unassembled WGS sequence"/>
</dbReference>
<organism evidence="4 5">
    <name type="scientific">Maribacter flavus</name>
    <dbReference type="NCBI Taxonomy" id="1658664"/>
    <lineage>
        <taxon>Bacteria</taxon>
        <taxon>Pseudomonadati</taxon>
        <taxon>Bacteroidota</taxon>
        <taxon>Flavobacteriia</taxon>
        <taxon>Flavobacteriales</taxon>
        <taxon>Flavobacteriaceae</taxon>
        <taxon>Maribacter</taxon>
    </lineage>
</organism>
<feature type="domain" description="GH16" evidence="3">
    <location>
        <begin position="34"/>
        <end position="294"/>
    </location>
</feature>
<dbReference type="CDD" id="cd08023">
    <property type="entry name" value="GH16_laminarinase_like"/>
    <property type="match status" value="1"/>
</dbReference>
<dbReference type="GO" id="GO:0016787">
    <property type="term" value="F:hydrolase activity"/>
    <property type="evidence" value="ECO:0007669"/>
    <property type="project" value="UniProtKB-KW"/>
</dbReference>
<proteinExistence type="inferred from homology"/>
<comment type="similarity">
    <text evidence="1">Belongs to the glycosyl hydrolase 16 family.</text>
</comment>
<reference evidence="4 5" key="1">
    <citation type="submission" date="2024-01" db="EMBL/GenBank/DDBJ databases">
        <title>Maribacter spp. originated from different algae showed divergent polysaccharides utilization ability.</title>
        <authorList>
            <person name="Wang H."/>
            <person name="Wu Y."/>
        </authorList>
    </citation>
    <scope>NUCLEOTIDE SEQUENCE [LARGE SCALE GENOMIC DNA]</scope>
    <source>
        <strain evidence="4 5">KPT27_14</strain>
    </source>
</reference>
<keyword evidence="2" id="KW-0732">Signal</keyword>
<dbReference type="SUPFAM" id="SSF49899">
    <property type="entry name" value="Concanavalin A-like lectins/glucanases"/>
    <property type="match status" value="1"/>
</dbReference>
<sequence length="294" mass="33306">MMKHTLSVAFIAFSFFMASCQGSSDSDEPINRNLEETNLPPEDIEDVFASNYWDDAELVWSDEFDGTDLSQENWKLETGNHGWGNNELQNYLDEGNVEVSDGTLKIIAKKESLGGSNFTSARLNSKKEFKYGKLEIRAKIPDYKGKGIWPALWMLGNDISTAGWPACGEIDIMEYVSYSPNEVHFSLHSTANNHVKGTQITSGPVPLETIEEEFHIYGVLWTDRYIKFYIDTEDNVQLNFLRPTVPSAENWPFSKPFYFLMNIAVGGNWGGVEGVDESLFPAVMEVDYVRVYQK</sequence>
<comment type="caution">
    <text evidence="4">The sequence shown here is derived from an EMBL/GenBank/DDBJ whole genome shotgun (WGS) entry which is preliminary data.</text>
</comment>
<keyword evidence="4" id="KW-0378">Hydrolase</keyword>
<feature type="signal peptide" evidence="2">
    <location>
        <begin position="1"/>
        <end position="20"/>
    </location>
</feature>
<evidence type="ECO:0000256" key="1">
    <source>
        <dbReference type="ARBA" id="ARBA00006865"/>
    </source>
</evidence>
<dbReference type="Pfam" id="PF00722">
    <property type="entry name" value="Glyco_hydro_16"/>
    <property type="match status" value="1"/>
</dbReference>
<dbReference type="PANTHER" id="PTHR10963:SF55">
    <property type="entry name" value="GLYCOSIDE HYDROLASE FAMILY 16 PROTEIN"/>
    <property type="match status" value="1"/>
</dbReference>
<dbReference type="InterPro" id="IPR050546">
    <property type="entry name" value="Glycosyl_Hydrlase_16"/>
</dbReference>